<evidence type="ECO:0000313" key="1">
    <source>
        <dbReference type="EMBL" id="THF66200.1"/>
    </source>
</evidence>
<gene>
    <name evidence="1" type="ORF">E6C76_04905</name>
</gene>
<protein>
    <submittedName>
        <fullName evidence="1">Uncharacterized protein</fullName>
    </submittedName>
</protein>
<dbReference type="AlphaFoldDB" id="A0A4S4B383"/>
<dbReference type="RefSeq" id="WP_136347149.1">
    <property type="nucleotide sequence ID" value="NZ_SSOC01000002.1"/>
</dbReference>
<dbReference type="OrthoDB" id="8913080at2"/>
<accession>A0A4S4B383</accession>
<comment type="caution">
    <text evidence="1">The sequence shown here is derived from an EMBL/GenBank/DDBJ whole genome shotgun (WGS) entry which is preliminary data.</text>
</comment>
<name>A0A4S4B383_9RHOO</name>
<keyword evidence="2" id="KW-1185">Reference proteome</keyword>
<reference evidence="1 2" key="1">
    <citation type="submission" date="2019-04" db="EMBL/GenBank/DDBJ databases">
        <title>Azoarcus nasutitermitis sp. nov. isolated from termite nest.</title>
        <authorList>
            <person name="Lin S.-Y."/>
            <person name="Hameed A."/>
            <person name="Hsu Y.-H."/>
            <person name="Young C.-C."/>
        </authorList>
    </citation>
    <scope>NUCLEOTIDE SEQUENCE [LARGE SCALE GENOMIC DNA]</scope>
    <source>
        <strain evidence="1 2">CC-YHH838</strain>
    </source>
</reference>
<sequence>MNTASGRPTETDTRALYERFPHLRQIDLMWGSKECRQFIFRLMTDTRGGARQGFPPEHAMTIMSLLLEHDRNYPEFEYDANAAWGSDPTRRGGGRY</sequence>
<proteinExistence type="predicted"/>
<dbReference type="EMBL" id="SSOC01000002">
    <property type="protein sequence ID" value="THF66200.1"/>
    <property type="molecule type" value="Genomic_DNA"/>
</dbReference>
<evidence type="ECO:0000313" key="2">
    <source>
        <dbReference type="Proteomes" id="UP000308430"/>
    </source>
</evidence>
<dbReference type="Proteomes" id="UP000308430">
    <property type="component" value="Unassembled WGS sequence"/>
</dbReference>
<organism evidence="1 2">
    <name type="scientific">Pseudothauera nasutitermitis</name>
    <dbReference type="NCBI Taxonomy" id="2565930"/>
    <lineage>
        <taxon>Bacteria</taxon>
        <taxon>Pseudomonadati</taxon>
        <taxon>Pseudomonadota</taxon>
        <taxon>Betaproteobacteria</taxon>
        <taxon>Rhodocyclales</taxon>
        <taxon>Zoogloeaceae</taxon>
        <taxon>Pseudothauera</taxon>
    </lineage>
</organism>